<evidence type="ECO:0000256" key="4">
    <source>
        <dbReference type="ARBA" id="ARBA00022692"/>
    </source>
</evidence>
<keyword evidence="5 8" id="KW-1133">Transmembrane helix</keyword>
<evidence type="ECO:0000313" key="11">
    <source>
        <dbReference type="Proteomes" id="UP001157017"/>
    </source>
</evidence>
<comment type="caution">
    <text evidence="10">The sequence shown here is derived from an EMBL/GenBank/DDBJ whole genome shotgun (WGS) entry which is preliminary data.</text>
</comment>
<dbReference type="InterPro" id="IPR004563">
    <property type="entry name" value="Apolipo_AcylTrfase"/>
</dbReference>
<sequence>MRDTVDAGADLLVVQTNNATFGFTDESVQQAAMSRLRAVEHGRAVAHVSTVGVSAMIAPDGRVLERAGLFTQAVLEATLPLRTSTTLADRVGAWGEAALAALGLLGALAIALVGRRGLGRPR</sequence>
<dbReference type="Pfam" id="PF00795">
    <property type="entry name" value="CN_hydrolase"/>
    <property type="match status" value="1"/>
</dbReference>
<keyword evidence="7" id="KW-0012">Acyltransferase</keyword>
<feature type="transmembrane region" description="Helical" evidence="8">
    <location>
        <begin position="91"/>
        <end position="113"/>
    </location>
</feature>
<proteinExistence type="predicted"/>
<name>A0ABQ6JM33_9ACTN</name>
<keyword evidence="11" id="KW-1185">Reference proteome</keyword>
<keyword evidence="4 8" id="KW-0812">Transmembrane</keyword>
<dbReference type="InterPro" id="IPR003010">
    <property type="entry name" value="C-N_Hydrolase"/>
</dbReference>
<dbReference type="SUPFAM" id="SSF56317">
    <property type="entry name" value="Carbon-nitrogen hydrolase"/>
    <property type="match status" value="1"/>
</dbReference>
<dbReference type="InterPro" id="IPR036526">
    <property type="entry name" value="C-N_Hydrolase_sf"/>
</dbReference>
<evidence type="ECO:0000313" key="10">
    <source>
        <dbReference type="EMBL" id="GMA89308.1"/>
    </source>
</evidence>
<keyword evidence="3" id="KW-0808">Transferase</keyword>
<dbReference type="EMBL" id="BSUZ01000001">
    <property type="protein sequence ID" value="GMA89308.1"/>
    <property type="molecule type" value="Genomic_DNA"/>
</dbReference>
<evidence type="ECO:0000256" key="3">
    <source>
        <dbReference type="ARBA" id="ARBA00022679"/>
    </source>
</evidence>
<dbReference type="PANTHER" id="PTHR38686">
    <property type="entry name" value="APOLIPOPROTEIN N-ACYLTRANSFERASE"/>
    <property type="match status" value="1"/>
</dbReference>
<evidence type="ECO:0000256" key="5">
    <source>
        <dbReference type="ARBA" id="ARBA00022989"/>
    </source>
</evidence>
<evidence type="ECO:0000256" key="1">
    <source>
        <dbReference type="ARBA" id="ARBA00004651"/>
    </source>
</evidence>
<accession>A0ABQ6JM33</accession>
<dbReference type="PROSITE" id="PS50263">
    <property type="entry name" value="CN_HYDROLASE"/>
    <property type="match status" value="1"/>
</dbReference>
<dbReference type="Proteomes" id="UP001157017">
    <property type="component" value="Unassembled WGS sequence"/>
</dbReference>
<gene>
    <name evidence="10" type="ORF">GCM10025868_45580</name>
</gene>
<dbReference type="Gene3D" id="3.60.110.10">
    <property type="entry name" value="Carbon-nitrogen hydrolase"/>
    <property type="match status" value="1"/>
</dbReference>
<feature type="domain" description="CN hydrolase" evidence="9">
    <location>
        <begin position="1"/>
        <end position="81"/>
    </location>
</feature>
<organism evidence="10 11">
    <name type="scientific">Angustibacter aerolatus</name>
    <dbReference type="NCBI Taxonomy" id="1162965"/>
    <lineage>
        <taxon>Bacteria</taxon>
        <taxon>Bacillati</taxon>
        <taxon>Actinomycetota</taxon>
        <taxon>Actinomycetes</taxon>
        <taxon>Kineosporiales</taxon>
        <taxon>Kineosporiaceae</taxon>
    </lineage>
</organism>
<evidence type="ECO:0000256" key="7">
    <source>
        <dbReference type="ARBA" id="ARBA00023315"/>
    </source>
</evidence>
<comment type="subcellular location">
    <subcellularLocation>
        <location evidence="1">Cell membrane</location>
        <topology evidence="1">Multi-pass membrane protein</topology>
    </subcellularLocation>
</comment>
<keyword evidence="6 8" id="KW-0472">Membrane</keyword>
<evidence type="ECO:0000256" key="2">
    <source>
        <dbReference type="ARBA" id="ARBA00022475"/>
    </source>
</evidence>
<reference evidence="11" key="1">
    <citation type="journal article" date="2019" name="Int. J. Syst. Evol. Microbiol.">
        <title>The Global Catalogue of Microorganisms (GCM) 10K type strain sequencing project: providing services to taxonomists for standard genome sequencing and annotation.</title>
        <authorList>
            <consortium name="The Broad Institute Genomics Platform"/>
            <consortium name="The Broad Institute Genome Sequencing Center for Infectious Disease"/>
            <person name="Wu L."/>
            <person name="Ma J."/>
        </authorList>
    </citation>
    <scope>NUCLEOTIDE SEQUENCE [LARGE SCALE GENOMIC DNA]</scope>
    <source>
        <strain evidence="11">NBRC 108730</strain>
    </source>
</reference>
<evidence type="ECO:0000259" key="9">
    <source>
        <dbReference type="PROSITE" id="PS50263"/>
    </source>
</evidence>
<keyword evidence="2" id="KW-1003">Cell membrane</keyword>
<evidence type="ECO:0000256" key="8">
    <source>
        <dbReference type="SAM" id="Phobius"/>
    </source>
</evidence>
<evidence type="ECO:0000256" key="6">
    <source>
        <dbReference type="ARBA" id="ARBA00023136"/>
    </source>
</evidence>
<protein>
    <recommendedName>
        <fullName evidence="9">CN hydrolase domain-containing protein</fullName>
    </recommendedName>
</protein>
<dbReference type="PANTHER" id="PTHR38686:SF1">
    <property type="entry name" value="APOLIPOPROTEIN N-ACYLTRANSFERASE"/>
    <property type="match status" value="1"/>
</dbReference>